<proteinExistence type="predicted"/>
<dbReference type="Proteomes" id="UP001501153">
    <property type="component" value="Unassembled WGS sequence"/>
</dbReference>
<reference evidence="2" key="1">
    <citation type="journal article" date="2019" name="Int. J. Syst. Evol. Microbiol.">
        <title>The Global Catalogue of Microorganisms (GCM) 10K type strain sequencing project: providing services to taxonomists for standard genome sequencing and annotation.</title>
        <authorList>
            <consortium name="The Broad Institute Genomics Platform"/>
            <consortium name="The Broad Institute Genome Sequencing Center for Infectious Disease"/>
            <person name="Wu L."/>
            <person name="Ma J."/>
        </authorList>
    </citation>
    <scope>NUCLEOTIDE SEQUENCE [LARGE SCALE GENOMIC DNA]</scope>
    <source>
        <strain evidence="2">JCM 17923</strain>
    </source>
</reference>
<comment type="caution">
    <text evidence="1">The sequence shown here is derived from an EMBL/GenBank/DDBJ whole genome shotgun (WGS) entry which is preliminary data.</text>
</comment>
<name>A0ABP8IHZ8_9BACT</name>
<dbReference type="RefSeq" id="WP_345236473.1">
    <property type="nucleotide sequence ID" value="NZ_BAABGZ010000028.1"/>
</dbReference>
<evidence type="ECO:0000313" key="2">
    <source>
        <dbReference type="Proteomes" id="UP001501153"/>
    </source>
</evidence>
<dbReference type="EMBL" id="BAABGZ010000028">
    <property type="protein sequence ID" value="GAA4359293.1"/>
    <property type="molecule type" value="Genomic_DNA"/>
</dbReference>
<gene>
    <name evidence="1" type="ORF">GCM10023185_25810</name>
</gene>
<sequence length="190" mass="21490">MEFHVTAPVPYNLSGTGAVENQPTAGSGVLYSGWRSFMRLIAFRPEYQLTVDPARNRIFYKHYQELGDAVDLPDYLTDWQQALDAVQTGFTILTDVTNLPSTSEQLMQLFVQAQQLCVSRGVRQVAEVHSPEADTYKNSRLAREQSAMPVRTFSDLWEADKYLDDLAAPEARVLDSWPPPNDSLRFSVEE</sequence>
<protein>
    <submittedName>
        <fullName evidence="1">Uncharacterized protein</fullName>
    </submittedName>
</protein>
<keyword evidence="2" id="KW-1185">Reference proteome</keyword>
<organism evidence="1 2">
    <name type="scientific">Hymenobacter saemangeumensis</name>
    <dbReference type="NCBI Taxonomy" id="1084522"/>
    <lineage>
        <taxon>Bacteria</taxon>
        <taxon>Pseudomonadati</taxon>
        <taxon>Bacteroidota</taxon>
        <taxon>Cytophagia</taxon>
        <taxon>Cytophagales</taxon>
        <taxon>Hymenobacteraceae</taxon>
        <taxon>Hymenobacter</taxon>
    </lineage>
</organism>
<evidence type="ECO:0000313" key="1">
    <source>
        <dbReference type="EMBL" id="GAA4359293.1"/>
    </source>
</evidence>
<accession>A0ABP8IHZ8</accession>